<dbReference type="Gene3D" id="3.60.15.10">
    <property type="entry name" value="Ribonuclease Z/Hydroxyacylglutathione hydrolase-like"/>
    <property type="match status" value="1"/>
</dbReference>
<dbReference type="InterPro" id="IPR036866">
    <property type="entry name" value="RibonucZ/Hydroxyglut_hydro"/>
</dbReference>
<proteinExistence type="predicted"/>
<dbReference type="GO" id="GO:0016787">
    <property type="term" value="F:hydrolase activity"/>
    <property type="evidence" value="ECO:0007669"/>
    <property type="project" value="UniProtKB-KW"/>
</dbReference>
<keyword evidence="3" id="KW-1185">Reference proteome</keyword>
<feature type="domain" description="Metallo-beta-lactamase" evidence="1">
    <location>
        <begin position="71"/>
        <end position="228"/>
    </location>
</feature>
<dbReference type="PANTHER" id="PTHR36839:SF1">
    <property type="entry name" value="METALLO-BETA-LACTAMASE FAMILY PROTEIN (AFU_ORTHOLOGUE AFUA_5G12770)"/>
    <property type="match status" value="1"/>
</dbReference>
<keyword evidence="2" id="KW-0378">Hydrolase</keyword>
<dbReference type="PANTHER" id="PTHR36839">
    <property type="entry name" value="METALLO-BETA-LACTAMASE FAMILY PROTEIN (AFU_ORTHOLOGUE AFUA_5G12770)"/>
    <property type="match status" value="1"/>
</dbReference>
<accession>A0A563DSA9</accession>
<gene>
    <name evidence="2" type="ORF">FGL98_22380</name>
</gene>
<dbReference type="EMBL" id="VCQV01000049">
    <property type="protein sequence ID" value="TWP33059.1"/>
    <property type="molecule type" value="Genomic_DNA"/>
</dbReference>
<protein>
    <submittedName>
        <fullName evidence="2">MBL fold metallo-hydrolase</fullName>
    </submittedName>
</protein>
<dbReference type="OrthoDB" id="2373347at2"/>
<evidence type="ECO:0000313" key="3">
    <source>
        <dbReference type="Proteomes" id="UP000320244"/>
    </source>
</evidence>
<dbReference type="SUPFAM" id="SSF56281">
    <property type="entry name" value="Metallo-hydrolase/oxidoreductase"/>
    <property type="match status" value="1"/>
</dbReference>
<dbReference type="Pfam" id="PF00753">
    <property type="entry name" value="Lactamase_B"/>
    <property type="match status" value="1"/>
</dbReference>
<evidence type="ECO:0000259" key="1">
    <source>
        <dbReference type="SMART" id="SM00849"/>
    </source>
</evidence>
<dbReference type="Proteomes" id="UP000320244">
    <property type="component" value="Unassembled WGS sequence"/>
</dbReference>
<dbReference type="SMART" id="SM00849">
    <property type="entry name" value="Lactamase_B"/>
    <property type="match status" value="1"/>
</dbReference>
<dbReference type="AlphaFoldDB" id="A0A563DSA9"/>
<comment type="caution">
    <text evidence="2">The sequence shown here is derived from an EMBL/GenBank/DDBJ whole genome shotgun (WGS) entry which is preliminary data.</text>
</comment>
<reference evidence="2 3" key="2">
    <citation type="submission" date="2019-08" db="EMBL/GenBank/DDBJ databases">
        <title>Jejuicoccus antrihumi gen. nov., sp. nov., a new member of the family Dermacoccaceae isolated from a cave.</title>
        <authorList>
            <person name="Schumann P."/>
            <person name="Kim I.S."/>
        </authorList>
    </citation>
    <scope>NUCLEOTIDE SEQUENCE [LARGE SCALE GENOMIC DNA]</scope>
    <source>
        <strain evidence="2 3">C5-26</strain>
    </source>
</reference>
<name>A0A563DSA9_9MICO</name>
<reference evidence="2 3" key="1">
    <citation type="submission" date="2019-05" db="EMBL/GenBank/DDBJ databases">
        <authorList>
            <person name="Lee S.D."/>
        </authorList>
    </citation>
    <scope>NUCLEOTIDE SEQUENCE [LARGE SCALE GENOMIC DNA]</scope>
    <source>
        <strain evidence="2 3">C5-26</strain>
    </source>
</reference>
<dbReference type="InterPro" id="IPR001279">
    <property type="entry name" value="Metallo-B-lactamas"/>
</dbReference>
<sequence length="271" mass="29888">MGMPICATCGVESDIALTTCPICADERRYIPAGGQVWVNLEDAASIPYDLTVRRVEPKLFSLHREPTFATGYWSMLVQTDRGNLLWDPLNFLDGKVVDRVRRLGGVDAIAASHPHTFGAQVSWSHAFNHAPVWVNSDDMNWLLRRDPVIRPWSGTQVVLPAVELVQCGGHFPGSAVLHWQHGCSGRGVLLTGDTVADATADGHVAFLRSHANRIPLSGAVIERIVRRLEAYDYERLYSSNGVGVYRDAKRAVRRSADNYICSILEDLDAGP</sequence>
<organism evidence="2 3">
    <name type="scientific">Leekyejoonella antrihumi</name>
    <dbReference type="NCBI Taxonomy" id="1660198"/>
    <lineage>
        <taxon>Bacteria</taxon>
        <taxon>Bacillati</taxon>
        <taxon>Actinomycetota</taxon>
        <taxon>Actinomycetes</taxon>
        <taxon>Micrococcales</taxon>
        <taxon>Dermacoccaceae</taxon>
        <taxon>Leekyejoonella</taxon>
    </lineage>
</organism>
<evidence type="ECO:0000313" key="2">
    <source>
        <dbReference type="EMBL" id="TWP33059.1"/>
    </source>
</evidence>